<dbReference type="Gene3D" id="3.40.50.1240">
    <property type="entry name" value="Phosphoglycerate mutase-like"/>
    <property type="match status" value="1"/>
</dbReference>
<name>A0ABQ9HN99_9NEOP</name>
<comment type="caution">
    <text evidence="1">The sequence shown here is derived from an EMBL/GenBank/DDBJ whole genome shotgun (WGS) entry which is preliminary data.</text>
</comment>
<dbReference type="Proteomes" id="UP001159363">
    <property type="component" value="Chromosome X"/>
</dbReference>
<keyword evidence="2" id="KW-1185">Reference proteome</keyword>
<proteinExistence type="predicted"/>
<sequence>MEWEKQQFWIYKTINPNLFEFASSADATNGLTNRKTMNLTTYAELDKAAIVWLSGPPKEDNGAVCTMPEEVDGTAGTTPEEVDGTAVATINSGGILKKILSGHPVYKYATERGDAVGTHWTCVREVAGSIPSLAILISVFHDFPKPFQANAGMVLFCICNVFGYSKANGSYDSAINFFGSGSSIAIDFFKHGANSTVDFFGWATYSISAIGIATQSNRIKTSMHCSKVIDLALLAHWSLMLVTWGNCILYYKFDAYRGIGTVKPNCGYAHLLLAGWSQGLERSILGGAQSKRNVPGKIRVYCKLSITRKCFTSEPQDTQPALTSVKPRLTRLRGVGDALVKYRNTTGDPYVLKVPGCEKYCPLETFFQLTEEYIPKNWEKECRSSEELKIYSNNRVFSIEILLRHLISVPGADAQYALKIRPHRIVLQHMGVGLAESSQLGEWQFFLVQRCSGKGASIEPTSWSRSSVPVWASPFYLR</sequence>
<dbReference type="EMBL" id="JARBHB010000004">
    <property type="protein sequence ID" value="KAJ8885812.1"/>
    <property type="molecule type" value="Genomic_DNA"/>
</dbReference>
<protein>
    <submittedName>
        <fullName evidence="1">Uncharacterized protein</fullName>
    </submittedName>
</protein>
<reference evidence="1 2" key="1">
    <citation type="submission" date="2023-02" db="EMBL/GenBank/DDBJ databases">
        <title>LHISI_Scaffold_Assembly.</title>
        <authorList>
            <person name="Stuart O.P."/>
            <person name="Cleave R."/>
            <person name="Magrath M.J.L."/>
            <person name="Mikheyev A.S."/>
        </authorList>
    </citation>
    <scope>NUCLEOTIDE SEQUENCE [LARGE SCALE GENOMIC DNA]</scope>
    <source>
        <strain evidence="1">Daus_M_001</strain>
        <tissue evidence="1">Leg muscle</tissue>
    </source>
</reference>
<evidence type="ECO:0000313" key="1">
    <source>
        <dbReference type="EMBL" id="KAJ8885812.1"/>
    </source>
</evidence>
<dbReference type="InterPro" id="IPR029033">
    <property type="entry name" value="His_PPase_superfam"/>
</dbReference>
<gene>
    <name evidence="1" type="ORF">PR048_012016</name>
</gene>
<evidence type="ECO:0000313" key="2">
    <source>
        <dbReference type="Proteomes" id="UP001159363"/>
    </source>
</evidence>
<organism evidence="1 2">
    <name type="scientific">Dryococelus australis</name>
    <dbReference type="NCBI Taxonomy" id="614101"/>
    <lineage>
        <taxon>Eukaryota</taxon>
        <taxon>Metazoa</taxon>
        <taxon>Ecdysozoa</taxon>
        <taxon>Arthropoda</taxon>
        <taxon>Hexapoda</taxon>
        <taxon>Insecta</taxon>
        <taxon>Pterygota</taxon>
        <taxon>Neoptera</taxon>
        <taxon>Polyneoptera</taxon>
        <taxon>Phasmatodea</taxon>
        <taxon>Verophasmatodea</taxon>
        <taxon>Anareolatae</taxon>
        <taxon>Phasmatidae</taxon>
        <taxon>Eurycanthinae</taxon>
        <taxon>Dryococelus</taxon>
    </lineage>
</organism>
<accession>A0ABQ9HN99</accession>
<dbReference type="SUPFAM" id="SSF53254">
    <property type="entry name" value="Phosphoglycerate mutase-like"/>
    <property type="match status" value="1"/>
</dbReference>